<organism evidence="2 3">
    <name type="scientific">Croceibacterium xixiisoli</name>
    <dbReference type="NCBI Taxonomy" id="1476466"/>
    <lineage>
        <taxon>Bacteria</taxon>
        <taxon>Pseudomonadati</taxon>
        <taxon>Pseudomonadota</taxon>
        <taxon>Alphaproteobacteria</taxon>
        <taxon>Sphingomonadales</taxon>
        <taxon>Erythrobacteraceae</taxon>
        <taxon>Croceibacterium</taxon>
    </lineage>
</organism>
<dbReference type="InterPro" id="IPR025646">
    <property type="entry name" value="DUF4350"/>
</dbReference>
<dbReference type="Proteomes" id="UP000469430">
    <property type="component" value="Unassembled WGS sequence"/>
</dbReference>
<protein>
    <submittedName>
        <fullName evidence="2">DUF4350 domain-containing protein</fullName>
    </submittedName>
</protein>
<keyword evidence="3" id="KW-1185">Reference proteome</keyword>
<feature type="domain" description="DUF4350" evidence="1">
    <location>
        <begin position="53"/>
        <end position="276"/>
    </location>
</feature>
<name>A0A6I4TTG6_9SPHN</name>
<gene>
    <name evidence="2" type="ORF">GRI97_02700</name>
</gene>
<comment type="caution">
    <text evidence="2">The sequence shown here is derived from an EMBL/GenBank/DDBJ whole genome shotgun (WGS) entry which is preliminary data.</text>
</comment>
<evidence type="ECO:0000313" key="3">
    <source>
        <dbReference type="Proteomes" id="UP000469430"/>
    </source>
</evidence>
<evidence type="ECO:0000259" key="1">
    <source>
        <dbReference type="Pfam" id="PF14258"/>
    </source>
</evidence>
<dbReference type="EMBL" id="WTYJ01000001">
    <property type="protein sequence ID" value="MXO97898.1"/>
    <property type="molecule type" value="Genomic_DNA"/>
</dbReference>
<dbReference type="OrthoDB" id="7198805at2"/>
<proteinExistence type="predicted"/>
<evidence type="ECO:0000313" key="2">
    <source>
        <dbReference type="EMBL" id="MXO97898.1"/>
    </source>
</evidence>
<dbReference type="RefSeq" id="WP_161389577.1">
    <property type="nucleotide sequence ID" value="NZ_JBHSCP010000001.1"/>
</dbReference>
<reference evidence="2 3" key="1">
    <citation type="submission" date="2019-12" db="EMBL/GenBank/DDBJ databases">
        <title>Genomic-based taxomic classification of the family Erythrobacteraceae.</title>
        <authorList>
            <person name="Xu L."/>
        </authorList>
    </citation>
    <scope>NUCLEOTIDE SEQUENCE [LARGE SCALE GENOMIC DNA]</scope>
    <source>
        <strain evidence="2 3">S36</strain>
    </source>
</reference>
<sequence>MARPGNPFSARAVLILLAAGTAAFLLLLYAIGAGWDDGNEGMMRNGHARSNGLNGYAALVDLVERRGHTVHLASSKEELTDASPVMASGDHRVAQSLLVMTPSHDADAAEIWQIINDRRHTGPTILVVPKWAAMAAPQTALSLSKRGWVMLVSSHVPEWASELDGIAGLTIEPGKDAGWRGLGLSGAFPEPETIQHMAAADLVPLVVTGKNGAPVAAYWDNYGSYPMLEDAAGVGPHADDDVDENLWPLVIVSEPDLMNNYGLADPKRAELAMDLIETTMDGYEIDIAFDLYTAGLARNDNLLTLAIKPPFLAATLCLLFAALVIAWRGMLRFGPPVAEALTAVMGKRQLARNGAALVVRARRIHLLGPPYANMVSQRMANALGIREPDPQLRDVAIAWAMEQRGHGRDYSSAAEALHRARTPTELLRAAAALRKVERTLDK</sequence>
<dbReference type="AlphaFoldDB" id="A0A6I4TTG6"/>
<dbReference type="Pfam" id="PF14258">
    <property type="entry name" value="DUF4350"/>
    <property type="match status" value="1"/>
</dbReference>
<accession>A0A6I4TTG6</accession>